<proteinExistence type="predicted"/>
<keyword evidence="1" id="KW-0677">Repeat</keyword>
<dbReference type="InterPro" id="IPR022385">
    <property type="entry name" value="Rhs_assc_core"/>
</dbReference>
<dbReference type="NCBIfam" id="TIGR03696">
    <property type="entry name" value="Rhs_assc_core"/>
    <property type="match status" value="1"/>
</dbReference>
<dbReference type="KEGG" id="aab:A4R43_12535"/>
<dbReference type="Gene3D" id="2.180.10.10">
    <property type="entry name" value="RHS repeat-associated core"/>
    <property type="match status" value="2"/>
</dbReference>
<dbReference type="PANTHER" id="PTHR32305">
    <property type="match status" value="1"/>
</dbReference>
<dbReference type="PROSITE" id="PS51233">
    <property type="entry name" value="VWFD"/>
    <property type="match status" value="1"/>
</dbReference>
<dbReference type="Proteomes" id="UP000250434">
    <property type="component" value="Chromosome"/>
</dbReference>
<protein>
    <recommendedName>
        <fullName evidence="2">VWFD domain-containing protein</fullName>
    </recommendedName>
</protein>
<dbReference type="InterPro" id="IPR006530">
    <property type="entry name" value="YD"/>
</dbReference>
<name>A0A344L5F4_9PSEU</name>
<dbReference type="PANTHER" id="PTHR32305:SF15">
    <property type="entry name" value="PROTEIN RHSA-RELATED"/>
    <property type="match status" value="1"/>
</dbReference>
<dbReference type="NCBIfam" id="TIGR01643">
    <property type="entry name" value="YD_repeat_2x"/>
    <property type="match status" value="2"/>
</dbReference>
<dbReference type="InterPro" id="IPR056823">
    <property type="entry name" value="TEN-like_YD-shell"/>
</dbReference>
<dbReference type="EMBL" id="CP015163">
    <property type="protein sequence ID" value="AXB43278.1"/>
    <property type="molecule type" value="Genomic_DNA"/>
</dbReference>
<reference evidence="3 4" key="1">
    <citation type="submission" date="2016-04" db="EMBL/GenBank/DDBJ databases">
        <title>Complete genome sequence and analysis of deep-sea sediment isolate, Amycolatopsis sp. WP1.</title>
        <authorList>
            <person name="Wang H."/>
            <person name="Chen S."/>
            <person name="Wu Q."/>
        </authorList>
    </citation>
    <scope>NUCLEOTIDE SEQUENCE [LARGE SCALE GENOMIC DNA]</scope>
    <source>
        <strain evidence="3 4">WP1</strain>
    </source>
</reference>
<evidence type="ECO:0000313" key="3">
    <source>
        <dbReference type="EMBL" id="AXB43278.1"/>
    </source>
</evidence>
<dbReference type="InterPro" id="IPR050708">
    <property type="entry name" value="T6SS_VgrG/RHS"/>
</dbReference>
<gene>
    <name evidence="3" type="ORF">A4R43_12535</name>
</gene>
<keyword evidence="4" id="KW-1185">Reference proteome</keyword>
<accession>A0A344L5F4</accession>
<sequence length="1621" mass="168298">MIAGAVALALVAGVLVVVWRSAGNSGTTAPQPCPDLSAVPCVPDAPLTTVPLAGGRLALVHAGDRLDGGPVQQATWHGWTLTDRHTYLPEQRLLVLGDGRTRTVEAVARTAAGAQSLVIGSEDGREVYEFDVRGRHLRTVAAVTGAPVRAFGYDDGGRLNGITTATGGEIGLHYGAEGPAPTSITVDESEIGLVAEPDGRLLAVTDVDGANWLFGYTETARLASVTGPAGGTTRYEYDGARLAKVRNPGGGSLRYEAVDAGLTITADTGDRVEYRSERADDGTIRRSFSQTGAGSVTETIEPGGDRRIEPGDGTVVELGVTNDPRFGASMPVIARKSVTPPGGAPRETRFDRTAVLADQADPLSVTTLHEEDTDAGKWDYQAATRTLTATSLAGRVTTTRFDEQGRAAATQQPGLPAAEYGYDQRALTSVALGDRTWRHRYDQQTGTLSTEDPAGTGSVVLDPAGRVVERVLGDGAPTVSGYDQAGRVTSTSTPRRAQHVNTWTAAGTLASYTPPGEPVEDLQLLSDALGRPTALNAGGERQYEIGYDAGAISVRAPGFGLSVERTDAGQIRSAAVEGGVKTDYGYHGDRLVKETLSGPVQAEVSASYADTGRLAAVRVGPEANLAVAHDADGLLTRFGPVELRRDPASGLVRQYAAGPVTVAAEHNQYGQLTRRTVSGQHGEIASLAFERDAAGRVTKAVERTRQGNRTETFGYDAQRRLTGPAYDANGNPASIGGKPATYDERDRLRALGSAALSYDKTGRLVSITDGAARTGYGWDPLGRLTSATPAGGKKLDYLVDAQGRRIAKLADGRIVAAWVYLDSVRPIAELDATGKVAATFAYDDAGQLIGMTRDGKDHVIVTDQRGSPVLVVDAATGEAAQRMAYDAAGNVVEDTNPGLQPFGLAGGLYDADTKLVHFGSREYSPALGRWLAPDPQGFEAGDANLYRYALGDPVNLTDPTGGSVGTIGVCGMVGAALIAGLSLGVCFQVFSDGTIGFYKAGGPSAGVQGGLSAGAGVNLGWLPTPANGVDPVGSQAFEGWSNGIAAGAGPWGAGVSWPPEGITGYTGINVGGGKSWGGGMGIAVTGTGAECLYCTGPVGAMIARALVDAWLATTFPGQHLSLPKSWAEAGQRLAAMFGEPHLRTSRGMYDFMGVGEFVAATDGSGTFEVQVRQRPIPGGSVPASMITALAATVDGDRVGIYRSERGNRVLVNGEPVPAATRSLALPRGGALRLTGEAWTIKWADGSIVEVQEDGPAQSVGFAAAPARAGKLTGLLGTAGGKLVKPDGTEIDTTNWPPSFDAVHRDFGPSWRVTQDRSLFDYQPGESADGFHDPDFATRPVDVAALPEAARALAERLCAPLRDQGNQDAFAACVLDVAATGQAGFASTAQRAAATVLPPDLADRMAWTPPPVTTPGPVVPGGTVRDGDRVTGTVANPGDRNTYTLELADAVHFSLVDVEGDIEVTVSGGGDAAPRIIPGPHQYAVSAPGRYELTVVPRDGQSGAYGFRVVARRPRQFEVAPGDRIGAGGVPGTGRLDLPGRVDVYVVDPRGARRIELTEGTPCDDVTLGFSDTAEAPAVSTPSLVCWGVTSPELDGDGPVMVVVWSENGRTGDYSFGIEPAG</sequence>
<evidence type="ECO:0000259" key="2">
    <source>
        <dbReference type="PROSITE" id="PS51233"/>
    </source>
</evidence>
<evidence type="ECO:0000313" key="4">
    <source>
        <dbReference type="Proteomes" id="UP000250434"/>
    </source>
</evidence>
<dbReference type="Pfam" id="PF25023">
    <property type="entry name" value="TEN_YD-shell"/>
    <property type="match status" value="1"/>
</dbReference>
<dbReference type="RefSeq" id="WP_162788442.1">
    <property type="nucleotide sequence ID" value="NZ_CP015163.1"/>
</dbReference>
<dbReference type="InterPro" id="IPR001846">
    <property type="entry name" value="VWF_type-D"/>
</dbReference>
<feature type="domain" description="VWFD" evidence="2">
    <location>
        <begin position="1132"/>
        <end position="1318"/>
    </location>
</feature>
<organism evidence="3 4">
    <name type="scientific">Amycolatopsis albispora</name>
    <dbReference type="NCBI Taxonomy" id="1804986"/>
    <lineage>
        <taxon>Bacteria</taxon>
        <taxon>Bacillati</taxon>
        <taxon>Actinomycetota</taxon>
        <taxon>Actinomycetes</taxon>
        <taxon>Pseudonocardiales</taxon>
        <taxon>Pseudonocardiaceae</taxon>
        <taxon>Amycolatopsis</taxon>
    </lineage>
</organism>
<evidence type="ECO:0000256" key="1">
    <source>
        <dbReference type="ARBA" id="ARBA00022737"/>
    </source>
</evidence>